<feature type="transmembrane region" description="Helical" evidence="1">
    <location>
        <begin position="234"/>
        <end position="253"/>
    </location>
</feature>
<feature type="transmembrane region" description="Helical" evidence="1">
    <location>
        <begin position="117"/>
        <end position="136"/>
    </location>
</feature>
<keyword evidence="1" id="KW-0472">Membrane</keyword>
<evidence type="ECO:0000313" key="2">
    <source>
        <dbReference type="Proteomes" id="UP000038045"/>
    </source>
</evidence>
<organism evidence="2 3">
    <name type="scientific">Parastrongyloides trichosuri</name>
    <name type="common">Possum-specific nematode worm</name>
    <dbReference type="NCBI Taxonomy" id="131310"/>
    <lineage>
        <taxon>Eukaryota</taxon>
        <taxon>Metazoa</taxon>
        <taxon>Ecdysozoa</taxon>
        <taxon>Nematoda</taxon>
        <taxon>Chromadorea</taxon>
        <taxon>Rhabditida</taxon>
        <taxon>Tylenchina</taxon>
        <taxon>Panagrolaimomorpha</taxon>
        <taxon>Strongyloidoidea</taxon>
        <taxon>Strongyloididae</taxon>
        <taxon>Parastrongyloides</taxon>
    </lineage>
</organism>
<keyword evidence="2" id="KW-1185">Reference proteome</keyword>
<dbReference type="Proteomes" id="UP000038045">
    <property type="component" value="Unplaced"/>
</dbReference>
<feature type="transmembrane region" description="Helical" evidence="1">
    <location>
        <begin position="33"/>
        <end position="57"/>
    </location>
</feature>
<evidence type="ECO:0000313" key="3">
    <source>
        <dbReference type="WBParaSite" id="PTRK_0001746000.1"/>
    </source>
</evidence>
<evidence type="ECO:0000256" key="1">
    <source>
        <dbReference type="SAM" id="Phobius"/>
    </source>
</evidence>
<dbReference type="WBParaSite" id="PTRK_0001746000.1">
    <property type="protein sequence ID" value="PTRK_0001746000.1"/>
    <property type="gene ID" value="PTRK_0001746000"/>
</dbReference>
<keyword evidence="1" id="KW-1133">Transmembrane helix</keyword>
<dbReference type="AlphaFoldDB" id="A0A0N5A6B3"/>
<proteinExistence type="predicted"/>
<accession>A0A0N5A6B3</accession>
<sequence length="301" mass="34777">MSSSAERRLQLENHINTFRKIAEKRDLEKERKWVLIIPALISVILVICQTTNTIYLVSYAYNMRQLYTELDLYFNNALSSNETWPENNNNSISTTYERLSEIDMYQESLWKLFVSEFLELILPLICLLIFGYEMALNRVGKTIGPKILIIYLLCPILTLILSLAQACMLVVTLSKQTYPVRYVINRVSTTLLAVHPIGRSNLESFFECEFHDTVDELPPCSGVFHDQVMPTSGINFMLVLHVIPFICSIYMLVHQLKASNIEHLFLHIETIQARKSPSNDNNNQLLNYIDKTLKPFETKFG</sequence>
<reference evidence="3" key="1">
    <citation type="submission" date="2017-02" db="UniProtKB">
        <authorList>
            <consortium name="WormBaseParasite"/>
        </authorList>
    </citation>
    <scope>IDENTIFICATION</scope>
</reference>
<protein>
    <submittedName>
        <fullName evidence="3">G_PROTEIN_RECEP_F1_2 domain-containing protein</fullName>
    </submittedName>
</protein>
<feature type="transmembrane region" description="Helical" evidence="1">
    <location>
        <begin position="148"/>
        <end position="171"/>
    </location>
</feature>
<name>A0A0N5A6B3_PARTI</name>
<keyword evidence="1" id="KW-0812">Transmembrane</keyword>